<accession>A0AA96WY24</accession>
<dbReference type="PANTHER" id="PTHR43065:SF50">
    <property type="entry name" value="HISTIDINE KINASE"/>
    <property type="match status" value="1"/>
</dbReference>
<reference evidence="14" key="2">
    <citation type="submission" date="2023-07" db="EMBL/GenBank/DDBJ databases">
        <authorList>
            <person name="Bai X.-H."/>
            <person name="Wang H.-H."/>
            <person name="Wang J."/>
            <person name="Ma M.-Y."/>
            <person name="Hu H.-H."/>
            <person name="Song Z.-L."/>
            <person name="Ma H.-G."/>
            <person name="Fan Y."/>
            <person name="Du C.-Y."/>
            <person name="Xu J.-C."/>
        </authorList>
    </citation>
    <scope>NUCLEOTIDE SEQUENCE</scope>
    <source>
        <strain evidence="14">CZ1</strain>
    </source>
</reference>
<dbReference type="InterPro" id="IPR003594">
    <property type="entry name" value="HATPase_dom"/>
</dbReference>
<evidence type="ECO:0000256" key="3">
    <source>
        <dbReference type="ARBA" id="ARBA00012438"/>
    </source>
</evidence>
<keyword evidence="10 12" id="KW-0472">Membrane</keyword>
<evidence type="ECO:0000313" key="14">
    <source>
        <dbReference type="EMBL" id="WNZ47308.1"/>
    </source>
</evidence>
<evidence type="ECO:0000256" key="9">
    <source>
        <dbReference type="ARBA" id="ARBA00023012"/>
    </source>
</evidence>
<evidence type="ECO:0000259" key="13">
    <source>
        <dbReference type="PROSITE" id="PS50109"/>
    </source>
</evidence>
<dbReference type="SMART" id="SM00387">
    <property type="entry name" value="HATPase_c"/>
    <property type="match status" value="1"/>
</dbReference>
<evidence type="ECO:0000256" key="5">
    <source>
        <dbReference type="ARBA" id="ARBA00022553"/>
    </source>
</evidence>
<comment type="catalytic activity">
    <reaction evidence="1">
        <text>ATP + protein L-histidine = ADP + protein N-phospho-L-histidine.</text>
        <dbReference type="EC" id="2.7.13.3"/>
    </reaction>
</comment>
<dbReference type="GO" id="GO:0005886">
    <property type="term" value="C:plasma membrane"/>
    <property type="evidence" value="ECO:0007669"/>
    <property type="project" value="UniProtKB-SubCell"/>
</dbReference>
<dbReference type="Pfam" id="PF02518">
    <property type="entry name" value="HATPase_c"/>
    <property type="match status" value="1"/>
</dbReference>
<protein>
    <recommendedName>
        <fullName evidence="3">histidine kinase</fullName>
        <ecNumber evidence="3">2.7.13.3</ecNumber>
    </recommendedName>
</protein>
<dbReference type="InterPro" id="IPR003661">
    <property type="entry name" value="HisK_dim/P_dom"/>
</dbReference>
<dbReference type="InterPro" id="IPR036890">
    <property type="entry name" value="HATPase_C_sf"/>
</dbReference>
<dbReference type="EMBL" id="CP130144">
    <property type="protein sequence ID" value="WNZ47308.1"/>
    <property type="molecule type" value="Genomic_DNA"/>
</dbReference>
<dbReference type="RefSeq" id="WP_316428047.1">
    <property type="nucleotide sequence ID" value="NZ_CP130144.1"/>
</dbReference>
<dbReference type="InterPro" id="IPR005467">
    <property type="entry name" value="His_kinase_dom"/>
</dbReference>
<dbReference type="PANTHER" id="PTHR43065">
    <property type="entry name" value="SENSOR HISTIDINE KINASE"/>
    <property type="match status" value="1"/>
</dbReference>
<keyword evidence="7" id="KW-0808">Transferase</keyword>
<feature type="transmembrane region" description="Helical" evidence="12">
    <location>
        <begin position="39"/>
        <end position="56"/>
    </location>
</feature>
<keyword evidence="6 12" id="KW-0812">Transmembrane</keyword>
<feature type="coiled-coil region" evidence="11">
    <location>
        <begin position="327"/>
        <end position="354"/>
    </location>
</feature>
<dbReference type="AlphaFoldDB" id="A0AA96WY24"/>
<keyword evidence="11" id="KW-0175">Coiled coil</keyword>
<comment type="subcellular location">
    <subcellularLocation>
        <location evidence="2">Cell membrane</location>
        <topology evidence="2">Multi-pass membrane protein</topology>
    </subcellularLocation>
</comment>
<sequence>MNSIAAPKPSAFIYRLVGTALVYYITAKLGQYLAIPPGFITPVYAPSGIAVAVLLCWGDQLAVGIWIAALIAAAWPLWVNTGNGAMSMVSGLGIATGSVLQALVGAWLLRRWVGADLLFQKAQNVFKFAGIELFSCMISPTLGAGTMLLCGLISPNNFLNSWITFWLGDYIGVLVIAPLLILMWLDRIATWQWLGQTFKSAQKNALDIASIARLLVHPDHSPETSRQFKQLREVGIWLVLISIVGIIAFGMAYPIEYMVVPLLVWAALRFGQRFTNYSILLVAGLALAGTIHGTSSFNRSTLNETLLLLQAFIGAITLMMLVLSAVIIEREQAKTSLEQANADLESKIEARTAELQLAKHYLEEQVQERTASLSQALAELTHTHESLKQAQLQLVQTEKMSSLGQLVAGVAHEINNPIGFIFGNITYTTAYTQDLLDLLELYQTTYDQPTPAIQAKLEEVDLEFLKADLPKTFSSMRAGADRVKQIVLSLRNFSRLDEAAFKPANIHEGIDNALVILDHQLKATNHRSAIQVVKTYGQIPLIECYVGQLNQVFMNILVNAIEAIAPDEQATRANTSTRHALAARTDRPGTKLFDILQTYSVPTIHIDTELQEKSVVIRIADNGPGMTEETLKNIFNPFFTTKPVGQGTGLGLSISYQIITERHQGTLQCHSVLDYGTEFIIQIPR</sequence>
<keyword evidence="8 12" id="KW-1133">Transmembrane helix</keyword>
<dbReference type="SUPFAM" id="SSF55874">
    <property type="entry name" value="ATPase domain of HSP90 chaperone/DNA topoisomerase II/histidine kinase"/>
    <property type="match status" value="1"/>
</dbReference>
<evidence type="ECO:0000256" key="1">
    <source>
        <dbReference type="ARBA" id="ARBA00000085"/>
    </source>
</evidence>
<keyword evidence="9" id="KW-0902">Two-component regulatory system</keyword>
<reference evidence="14" key="1">
    <citation type="journal article" date="2023" name="Plants (Basel)">
        <title>Genomic Analysis of Leptolyngbya boryana CZ1 Reveals Efficient Carbon Fixation Modules.</title>
        <authorList>
            <person name="Bai X."/>
            <person name="Wang H."/>
            <person name="Cheng W."/>
            <person name="Wang J."/>
            <person name="Ma M."/>
            <person name="Hu H."/>
            <person name="Song Z."/>
            <person name="Ma H."/>
            <person name="Fan Y."/>
            <person name="Du C."/>
            <person name="Xu J."/>
        </authorList>
    </citation>
    <scope>NUCLEOTIDE SEQUENCE</scope>
    <source>
        <strain evidence="14">CZ1</strain>
    </source>
</reference>
<dbReference type="InterPro" id="IPR007895">
    <property type="entry name" value="MASE1"/>
</dbReference>
<dbReference type="PRINTS" id="PR00344">
    <property type="entry name" value="BCTRLSENSOR"/>
</dbReference>
<proteinExistence type="predicted"/>
<keyword evidence="5" id="KW-0597">Phosphoprotein</keyword>
<feature type="transmembrane region" description="Helical" evidence="12">
    <location>
        <begin position="61"/>
        <end position="79"/>
    </location>
</feature>
<organism evidence="14">
    <name type="scientific">Leptolyngbya boryana CZ1</name>
    <dbReference type="NCBI Taxonomy" id="3060204"/>
    <lineage>
        <taxon>Bacteria</taxon>
        <taxon>Bacillati</taxon>
        <taxon>Cyanobacteriota</taxon>
        <taxon>Cyanophyceae</taxon>
        <taxon>Leptolyngbyales</taxon>
        <taxon>Leptolyngbyaceae</taxon>
        <taxon>Leptolyngbya group</taxon>
        <taxon>Leptolyngbya</taxon>
    </lineage>
</organism>
<dbReference type="CDD" id="cd00082">
    <property type="entry name" value="HisKA"/>
    <property type="match status" value="1"/>
</dbReference>
<keyword evidence="4" id="KW-1003">Cell membrane</keyword>
<dbReference type="SUPFAM" id="SSF47384">
    <property type="entry name" value="Homodimeric domain of signal transducing histidine kinase"/>
    <property type="match status" value="1"/>
</dbReference>
<dbReference type="GO" id="GO:0000155">
    <property type="term" value="F:phosphorelay sensor kinase activity"/>
    <property type="evidence" value="ECO:0007669"/>
    <property type="project" value="InterPro"/>
</dbReference>
<feature type="transmembrane region" description="Helical" evidence="12">
    <location>
        <begin position="130"/>
        <end position="154"/>
    </location>
</feature>
<dbReference type="Gene3D" id="3.30.565.10">
    <property type="entry name" value="Histidine kinase-like ATPase, C-terminal domain"/>
    <property type="match status" value="1"/>
</dbReference>
<dbReference type="PROSITE" id="PS50109">
    <property type="entry name" value="HIS_KIN"/>
    <property type="match status" value="1"/>
</dbReference>
<name>A0AA96WY24_LEPBY</name>
<feature type="transmembrane region" description="Helical" evidence="12">
    <location>
        <begin position="12"/>
        <end position="33"/>
    </location>
</feature>
<dbReference type="Gene3D" id="1.10.287.130">
    <property type="match status" value="1"/>
</dbReference>
<evidence type="ECO:0000256" key="10">
    <source>
        <dbReference type="ARBA" id="ARBA00023136"/>
    </source>
</evidence>
<evidence type="ECO:0000256" key="6">
    <source>
        <dbReference type="ARBA" id="ARBA00022692"/>
    </source>
</evidence>
<gene>
    <name evidence="14" type="ORF">Q2T42_05590</name>
</gene>
<evidence type="ECO:0000256" key="8">
    <source>
        <dbReference type="ARBA" id="ARBA00022989"/>
    </source>
</evidence>
<dbReference type="EC" id="2.7.13.3" evidence="3"/>
<feature type="transmembrane region" description="Helical" evidence="12">
    <location>
        <begin position="85"/>
        <end position="109"/>
    </location>
</feature>
<evidence type="ECO:0000256" key="12">
    <source>
        <dbReference type="SAM" id="Phobius"/>
    </source>
</evidence>
<feature type="transmembrane region" description="Helical" evidence="12">
    <location>
        <begin position="234"/>
        <end position="255"/>
    </location>
</feature>
<feature type="domain" description="Histidine kinase" evidence="13">
    <location>
        <begin position="409"/>
        <end position="685"/>
    </location>
</feature>
<feature type="transmembrane region" description="Helical" evidence="12">
    <location>
        <begin position="275"/>
        <end position="294"/>
    </location>
</feature>
<dbReference type="InterPro" id="IPR004358">
    <property type="entry name" value="Sig_transdc_His_kin-like_C"/>
</dbReference>
<evidence type="ECO:0000256" key="4">
    <source>
        <dbReference type="ARBA" id="ARBA00022475"/>
    </source>
</evidence>
<feature type="transmembrane region" description="Helical" evidence="12">
    <location>
        <begin position="166"/>
        <end position="185"/>
    </location>
</feature>
<evidence type="ECO:0000256" key="7">
    <source>
        <dbReference type="ARBA" id="ARBA00022777"/>
    </source>
</evidence>
<keyword evidence="7" id="KW-0418">Kinase</keyword>
<evidence type="ECO:0000256" key="11">
    <source>
        <dbReference type="SAM" id="Coils"/>
    </source>
</evidence>
<feature type="transmembrane region" description="Helical" evidence="12">
    <location>
        <begin position="306"/>
        <end position="328"/>
    </location>
</feature>
<dbReference type="InterPro" id="IPR036097">
    <property type="entry name" value="HisK_dim/P_sf"/>
</dbReference>
<dbReference type="Pfam" id="PF05231">
    <property type="entry name" value="MASE1"/>
    <property type="match status" value="1"/>
</dbReference>
<evidence type="ECO:0000256" key="2">
    <source>
        <dbReference type="ARBA" id="ARBA00004651"/>
    </source>
</evidence>